<dbReference type="PROSITE" id="PS51257">
    <property type="entry name" value="PROKAR_LIPOPROTEIN"/>
    <property type="match status" value="1"/>
</dbReference>
<protein>
    <submittedName>
        <fullName evidence="3">Uncharacterized protein</fullName>
    </submittedName>
</protein>
<name>A0A9E6ZVD1_9FLAO</name>
<accession>A0A9E6ZVD1</accession>
<dbReference type="KEGG" id="fbm:MQE35_04100"/>
<evidence type="ECO:0000256" key="1">
    <source>
        <dbReference type="SAM" id="MobiDB-lite"/>
    </source>
</evidence>
<feature type="signal peptide" evidence="2">
    <location>
        <begin position="1"/>
        <end position="19"/>
    </location>
</feature>
<dbReference type="RefSeq" id="WP_255844719.1">
    <property type="nucleotide sequence ID" value="NZ_CP094358.1"/>
</dbReference>
<feature type="region of interest" description="Disordered" evidence="1">
    <location>
        <begin position="117"/>
        <end position="150"/>
    </location>
</feature>
<dbReference type="Proteomes" id="UP000831290">
    <property type="component" value="Chromosome"/>
</dbReference>
<sequence length="298" mass="34271">MKTKTILLLAGLTVYSSLACSQVVKDSLQAHHIYPRFNGYFSVEESWQIHKEAYKKQLEAKGLTEQEISQKMKEYEKQKEEVIEKIKQQRRVAEKQRQLADIQRQKADSLRKMAAAQRLEHDKQRQKADALRKMADTQRQQAEKQRQQAEVMRREAEAQRKIAEEKRKIEEEWRKSIKVLLGENVPLVVKDTGVKPLKINVSKRSTLFFNIYGNINSGRVLIEVFNPNGQKEAELALDHHKETVPQPKTRLSDNTSGSLSKTINSPKTGAWIVKISPQKCRGTINISVAQYIKPAADE</sequence>
<keyword evidence="2" id="KW-0732">Signal</keyword>
<feature type="region of interest" description="Disordered" evidence="1">
    <location>
        <begin position="241"/>
        <end position="260"/>
    </location>
</feature>
<feature type="compositionally biased region" description="Basic and acidic residues" evidence="1">
    <location>
        <begin position="118"/>
        <end position="150"/>
    </location>
</feature>
<dbReference type="EMBL" id="CP094358">
    <property type="protein sequence ID" value="UOB18478.1"/>
    <property type="molecule type" value="Genomic_DNA"/>
</dbReference>
<evidence type="ECO:0000313" key="4">
    <source>
        <dbReference type="Proteomes" id="UP000831290"/>
    </source>
</evidence>
<evidence type="ECO:0000313" key="3">
    <source>
        <dbReference type="EMBL" id="UOB18478.1"/>
    </source>
</evidence>
<proteinExistence type="predicted"/>
<evidence type="ECO:0000256" key="2">
    <source>
        <dbReference type="SAM" id="SignalP"/>
    </source>
</evidence>
<feature type="chain" id="PRO_5039239005" evidence="2">
    <location>
        <begin position="20"/>
        <end position="298"/>
    </location>
</feature>
<reference evidence="3" key="1">
    <citation type="submission" date="2022-03" db="EMBL/GenBank/DDBJ databases">
        <title>Description of Abyssus ytuae gen. nov., sp. nov., a novel member of the family Flavobacteriaceae isolated from the sediment of Mariana Trench.</title>
        <authorList>
            <person name="Zhang J."/>
            <person name="Xu X."/>
        </authorList>
    </citation>
    <scope>NUCLEOTIDE SEQUENCE</scope>
    <source>
        <strain evidence="3">MT3330</strain>
    </source>
</reference>
<keyword evidence="4" id="KW-1185">Reference proteome</keyword>
<organism evidence="3 4">
    <name type="scientific">Abyssalbus ytuae</name>
    <dbReference type="NCBI Taxonomy" id="2926907"/>
    <lineage>
        <taxon>Bacteria</taxon>
        <taxon>Pseudomonadati</taxon>
        <taxon>Bacteroidota</taxon>
        <taxon>Flavobacteriia</taxon>
        <taxon>Flavobacteriales</taxon>
        <taxon>Flavobacteriaceae</taxon>
        <taxon>Abyssalbus</taxon>
    </lineage>
</organism>
<dbReference type="AlphaFoldDB" id="A0A9E6ZVD1"/>
<gene>
    <name evidence="3" type="ORF">MQE35_04100</name>
</gene>